<keyword evidence="5" id="KW-0677">Repeat</keyword>
<evidence type="ECO:0000256" key="8">
    <source>
        <dbReference type="RuleBase" id="RU000488"/>
    </source>
</evidence>
<proteinExistence type="inferred from homology"/>
<evidence type="ECO:0000256" key="3">
    <source>
        <dbReference type="ARBA" id="ARBA00022448"/>
    </source>
</evidence>
<dbReference type="AlphaFoldDB" id="A0ABD6EUH2"/>
<dbReference type="PANTHER" id="PTHR46181">
    <property type="entry name" value="MITOCHONDRIAL GLYCINE TRANSPORTER"/>
    <property type="match status" value="1"/>
</dbReference>
<dbReference type="InterPro" id="IPR023395">
    <property type="entry name" value="MCP_dom_sf"/>
</dbReference>
<comment type="subcellular location">
    <subcellularLocation>
        <location evidence="1">Membrane</location>
        <topology evidence="1">Multi-pass membrane protein</topology>
    </subcellularLocation>
</comment>
<feature type="transmembrane region" description="Helical" evidence="9">
    <location>
        <begin position="233"/>
        <end position="252"/>
    </location>
</feature>
<organism evidence="10 11">
    <name type="scientific">Gnathostoma spinigerum</name>
    <dbReference type="NCBI Taxonomy" id="75299"/>
    <lineage>
        <taxon>Eukaryota</taxon>
        <taxon>Metazoa</taxon>
        <taxon>Ecdysozoa</taxon>
        <taxon>Nematoda</taxon>
        <taxon>Chromadorea</taxon>
        <taxon>Rhabditida</taxon>
        <taxon>Spirurina</taxon>
        <taxon>Gnathostomatomorpha</taxon>
        <taxon>Gnathostomatoidea</taxon>
        <taxon>Gnathostomatidae</taxon>
        <taxon>Gnathostoma</taxon>
    </lineage>
</organism>
<dbReference type="EMBL" id="JBGFUD010010047">
    <property type="protein sequence ID" value="MFH4982767.1"/>
    <property type="molecule type" value="Genomic_DNA"/>
</dbReference>
<comment type="caution">
    <text evidence="10">The sequence shown here is derived from an EMBL/GenBank/DDBJ whole genome shotgun (WGS) entry which is preliminary data.</text>
</comment>
<keyword evidence="9" id="KW-1133">Transmembrane helix</keyword>
<feature type="repeat" description="Solcar" evidence="7">
    <location>
        <begin position="98"/>
        <end position="182"/>
    </location>
</feature>
<evidence type="ECO:0000256" key="4">
    <source>
        <dbReference type="ARBA" id="ARBA00022692"/>
    </source>
</evidence>
<dbReference type="InterPro" id="IPR002067">
    <property type="entry name" value="MCP"/>
</dbReference>
<accession>A0ABD6EUH2</accession>
<feature type="transmembrane region" description="Helical" evidence="9">
    <location>
        <begin position="6"/>
        <end position="28"/>
    </location>
</feature>
<evidence type="ECO:0000256" key="6">
    <source>
        <dbReference type="ARBA" id="ARBA00023136"/>
    </source>
</evidence>
<protein>
    <recommendedName>
        <fullName evidence="12">Solute carrier family 25 member 38 homolog</fullName>
    </recommendedName>
</protein>
<feature type="repeat" description="Solcar" evidence="7">
    <location>
        <begin position="8"/>
        <end position="92"/>
    </location>
</feature>
<evidence type="ECO:0000256" key="5">
    <source>
        <dbReference type="ARBA" id="ARBA00022737"/>
    </source>
</evidence>
<dbReference type="Gene3D" id="1.50.40.10">
    <property type="entry name" value="Mitochondrial carrier domain"/>
    <property type="match status" value="1"/>
</dbReference>
<keyword evidence="11" id="KW-1185">Reference proteome</keyword>
<dbReference type="PROSITE" id="PS50920">
    <property type="entry name" value="SOLCAR"/>
    <property type="match status" value="3"/>
</dbReference>
<evidence type="ECO:0008006" key="12">
    <source>
        <dbReference type="Google" id="ProtNLM"/>
    </source>
</evidence>
<keyword evidence="4 7" id="KW-0812">Transmembrane</keyword>
<evidence type="ECO:0000313" key="11">
    <source>
        <dbReference type="Proteomes" id="UP001608902"/>
    </source>
</evidence>
<dbReference type="Proteomes" id="UP001608902">
    <property type="component" value="Unassembled WGS sequence"/>
</dbReference>
<dbReference type="GO" id="GO:0016020">
    <property type="term" value="C:membrane"/>
    <property type="evidence" value="ECO:0007669"/>
    <property type="project" value="UniProtKB-SubCell"/>
</dbReference>
<name>A0ABD6EUH2_9BILA</name>
<sequence length="279" mass="31257">MSDDKRINHVASSVIFGSVSGFVSTVLLQPLDRLKTLSQQDTVHRSNVFKRCQLVINENGVTGLWRGLTPSLLRVVPGVALYFGLYELGRSCLPQNSNVYLSNFALGAISRTLAGSLLMPATVIKTRFESTYYQDRSVLSAARDIVRQNGLKGLFKGIVPTIMRDAPFSGIYLVFYRQNLKLLHEDASKCTPLSRFLSGLCSGICACAVTQPFDITKTHIQLFPNRYSSLARVTLSLFKQGGFLVFFTGFWLRAIRRTLMATLNWTIFDELFEARFHHG</sequence>
<evidence type="ECO:0000256" key="7">
    <source>
        <dbReference type="PROSITE-ProRule" id="PRU00282"/>
    </source>
</evidence>
<evidence type="ECO:0000256" key="1">
    <source>
        <dbReference type="ARBA" id="ARBA00004141"/>
    </source>
</evidence>
<evidence type="ECO:0000256" key="9">
    <source>
        <dbReference type="SAM" id="Phobius"/>
    </source>
</evidence>
<dbReference type="SUPFAM" id="SSF103506">
    <property type="entry name" value="Mitochondrial carrier"/>
    <property type="match status" value="1"/>
</dbReference>
<dbReference type="PRINTS" id="PR00926">
    <property type="entry name" value="MITOCARRIER"/>
</dbReference>
<keyword evidence="6 7" id="KW-0472">Membrane</keyword>
<evidence type="ECO:0000313" key="10">
    <source>
        <dbReference type="EMBL" id="MFH4982767.1"/>
    </source>
</evidence>
<evidence type="ECO:0000256" key="2">
    <source>
        <dbReference type="ARBA" id="ARBA00006375"/>
    </source>
</evidence>
<keyword evidence="3 8" id="KW-0813">Transport</keyword>
<gene>
    <name evidence="10" type="ORF">AB6A40_009476</name>
</gene>
<dbReference type="Pfam" id="PF00153">
    <property type="entry name" value="Mito_carr"/>
    <property type="match status" value="3"/>
</dbReference>
<dbReference type="PANTHER" id="PTHR46181:SF3">
    <property type="entry name" value="MITOCHONDRIAL GLYCINE TRANSPORTER"/>
    <property type="match status" value="1"/>
</dbReference>
<dbReference type="InterPro" id="IPR018108">
    <property type="entry name" value="MCP_transmembrane"/>
</dbReference>
<reference evidence="10 11" key="1">
    <citation type="submission" date="2024-08" db="EMBL/GenBank/DDBJ databases">
        <title>Gnathostoma spinigerum genome.</title>
        <authorList>
            <person name="Gonzalez-Bertolin B."/>
            <person name="Monzon S."/>
            <person name="Zaballos A."/>
            <person name="Jimenez P."/>
            <person name="Dekumyoy P."/>
            <person name="Varona S."/>
            <person name="Cuesta I."/>
            <person name="Sumanam S."/>
            <person name="Adisakwattana P."/>
            <person name="Gasser R.B."/>
            <person name="Hernandez-Gonzalez A."/>
            <person name="Young N.D."/>
            <person name="Perteguer M.J."/>
        </authorList>
    </citation>
    <scope>NUCLEOTIDE SEQUENCE [LARGE SCALE GENOMIC DNA]</scope>
    <source>
        <strain evidence="10">AL3</strain>
        <tissue evidence="10">Liver</tissue>
    </source>
</reference>
<feature type="repeat" description="Solcar" evidence="7">
    <location>
        <begin position="190"/>
        <end position="274"/>
    </location>
</feature>
<comment type="similarity">
    <text evidence="2 8">Belongs to the mitochondrial carrier (TC 2.A.29) family.</text>
</comment>